<accession>A0A0H5Q608</accession>
<reference evidence="1" key="1">
    <citation type="submission" date="2015-06" db="EMBL/GenBank/DDBJ databases">
        <authorList>
            <person name="Joergensen T."/>
        </authorList>
    </citation>
    <scope>NUCLEOTIDE SEQUENCE</scope>
    <source>
        <strain evidence="1">RGFK1572</strain>
    </source>
</reference>
<evidence type="ECO:0000313" key="1">
    <source>
        <dbReference type="EMBL" id="CRY97471.1"/>
    </source>
</evidence>
<dbReference type="Gene3D" id="2.60.120.20">
    <property type="match status" value="1"/>
</dbReference>
<reference evidence="1" key="2">
    <citation type="submission" date="2015-07" db="EMBL/GenBank/DDBJ databases">
        <title>Plasmids, circular viruses and viroids from rat gut.</title>
        <authorList>
            <person name="Jorgensen T.J."/>
            <person name="Hansen M.A."/>
            <person name="Xu Z."/>
            <person name="Tabak M.A."/>
            <person name="Sorensen S.J."/>
            <person name="Hansen L.H."/>
        </authorList>
    </citation>
    <scope>NUCLEOTIDE SEQUENCE</scope>
    <source>
        <strain evidence="1">RGFK1572</strain>
    </source>
</reference>
<sequence length="213" mass="22886">MKTVLAGTKRRRDSVRVSAPYSTAALSRRMTRMGRQLKQANPTHLFAVGANTAFPDVSTSGTLYDICSPIAQGDDYLNRFASHVDVTHMNFKCCFLPGTSSASPANVRVTLFKAQSGLAFASNMTGSYSPIVTGTAIQLLYDKFFQIAPSATTQAFPTVLHMSKKLKHRQKFSGTGASTTTAESIYLLVQSGSVTGSAAPRATNGVLEVYFKP</sequence>
<dbReference type="InterPro" id="IPR029053">
    <property type="entry name" value="Viral_coat"/>
</dbReference>
<proteinExistence type="predicted"/>
<dbReference type="AlphaFoldDB" id="A0A0H5Q608"/>
<name>A0A0H5Q608_9ZZZZ</name>
<dbReference type="EMBL" id="LN854100">
    <property type="protein sequence ID" value="CRY97471.1"/>
    <property type="molecule type" value="Genomic_DNA"/>
</dbReference>
<protein>
    <submittedName>
        <fullName evidence="1">Uncharacterized protein</fullName>
    </submittedName>
</protein>
<organism evidence="1">
    <name type="scientific">uncultured prokaryote</name>
    <dbReference type="NCBI Taxonomy" id="198431"/>
    <lineage>
        <taxon>unclassified sequences</taxon>
        <taxon>environmental samples</taxon>
    </lineage>
</organism>